<evidence type="ECO:0000256" key="5">
    <source>
        <dbReference type="ARBA" id="ARBA00022692"/>
    </source>
</evidence>
<dbReference type="Pfam" id="PF07774">
    <property type="entry name" value="EMC1_C"/>
    <property type="match status" value="1"/>
</dbReference>
<feature type="domain" description="ER membrane protein complex subunit 1 C-terminal" evidence="12">
    <location>
        <begin position="783"/>
        <end position="986"/>
    </location>
</feature>
<comment type="subunit">
    <text evidence="3">Component of the ER membrane protein complex (EMC).</text>
</comment>
<evidence type="ECO:0000313" key="15">
    <source>
        <dbReference type="Proteomes" id="UP000617340"/>
    </source>
</evidence>
<evidence type="ECO:0000256" key="9">
    <source>
        <dbReference type="ARBA" id="ARBA00023136"/>
    </source>
</evidence>
<dbReference type="Gene3D" id="2.130.10.10">
    <property type="entry name" value="YVTN repeat-like/Quinoprotein amine dehydrogenase"/>
    <property type="match status" value="1"/>
</dbReference>
<dbReference type="SUPFAM" id="SSF50998">
    <property type="entry name" value="Quinoprotein alcohol dehydrogenase-like"/>
    <property type="match status" value="1"/>
</dbReference>
<dbReference type="EMBL" id="JACSDZ010000002">
    <property type="protein sequence ID" value="KAF7413798.1"/>
    <property type="molecule type" value="Genomic_DNA"/>
</dbReference>
<evidence type="ECO:0000259" key="13">
    <source>
        <dbReference type="Pfam" id="PF25293"/>
    </source>
</evidence>
<dbReference type="AlphaFoldDB" id="A0A834KVU3"/>
<comment type="caution">
    <text evidence="14">The sequence shown here is derived from an EMBL/GenBank/DDBJ whole genome shotgun (WGS) entry which is preliminary data.</text>
</comment>
<dbReference type="PANTHER" id="PTHR21573:SF0">
    <property type="entry name" value="ER MEMBRANE PROTEIN COMPLEX SUBUNIT 1"/>
    <property type="match status" value="1"/>
</dbReference>
<evidence type="ECO:0000256" key="6">
    <source>
        <dbReference type="ARBA" id="ARBA00022729"/>
    </source>
</evidence>
<keyword evidence="6" id="KW-0732">Signal</keyword>
<evidence type="ECO:0000259" key="12">
    <source>
        <dbReference type="Pfam" id="PF07774"/>
    </source>
</evidence>
<evidence type="ECO:0000313" key="14">
    <source>
        <dbReference type="EMBL" id="KAF7413798.1"/>
    </source>
</evidence>
<evidence type="ECO:0000256" key="10">
    <source>
        <dbReference type="ARBA" id="ARBA00023180"/>
    </source>
</evidence>
<dbReference type="InterPro" id="IPR011678">
    <property type="entry name" value="EMC1_C"/>
</dbReference>
<feature type="transmembrane region" description="Helical" evidence="11">
    <location>
        <begin position="954"/>
        <end position="973"/>
    </location>
</feature>
<keyword evidence="10" id="KW-0325">Glycoprotein</keyword>
<keyword evidence="8 11" id="KW-1133">Transmembrane helix</keyword>
<keyword evidence="5 11" id="KW-0812">Transmembrane</keyword>
<gene>
    <name evidence="14" type="ORF">HZH68_002287</name>
</gene>
<dbReference type="InterPro" id="IPR015943">
    <property type="entry name" value="WD40/YVTN_repeat-like_dom_sf"/>
</dbReference>
<proteinExistence type="inferred from homology"/>
<evidence type="ECO:0000256" key="11">
    <source>
        <dbReference type="SAM" id="Phobius"/>
    </source>
</evidence>
<name>A0A834KVU3_VESGE</name>
<dbReference type="GO" id="GO:0072546">
    <property type="term" value="C:EMC complex"/>
    <property type="evidence" value="ECO:0007669"/>
    <property type="project" value="InterPro"/>
</dbReference>
<comment type="similarity">
    <text evidence="2">Belongs to the EMC1 family.</text>
</comment>
<evidence type="ECO:0000256" key="2">
    <source>
        <dbReference type="ARBA" id="ARBA00007904"/>
    </source>
</evidence>
<dbReference type="InterPro" id="IPR058545">
    <property type="entry name" value="Beta-prop_EMC1_1st"/>
</dbReference>
<feature type="domain" description="EMC1 first beta-propeller" evidence="13">
    <location>
        <begin position="85"/>
        <end position="190"/>
    </location>
</feature>
<evidence type="ECO:0000256" key="8">
    <source>
        <dbReference type="ARBA" id="ARBA00022989"/>
    </source>
</evidence>
<accession>A0A834KVU3</accession>
<evidence type="ECO:0000256" key="1">
    <source>
        <dbReference type="ARBA" id="ARBA00004115"/>
    </source>
</evidence>
<dbReference type="PANTHER" id="PTHR21573">
    <property type="entry name" value="ER MEMBRANE PROTEIN COMPLEX SUBUNIT 1"/>
    <property type="match status" value="1"/>
</dbReference>
<sequence>MNAQYSKLIMCDKVPPQPTTAPPAFTGLELQIIDSQTVLYNFILSHALASEGLAEKGNISRFLTDVQILQYLIVFISLFNLSLCLYEDQVGKFDWKQNYVGKIKFASFDTISTAKKIIVATEENVIAALNLKTGQILWRRVLEKGYAGRIRTLGGVGDGDLISVSGGVPALVRAWDLATGHILNEWPIAELNSDRHDSTFRSFSTLGLYTANRIEEVKWHIKDGTLHHILPIYNSGVEVTSYDSKTGEKLKSRKVSAPFITSETECVLVAPYLACLKGDNSLAMLFLVHLFDTKIEPQMVTINTIFGAGTQGPYQLESVLGEEAVVSITADNNQRKRILVVGETSVPIQRDIAGDTTLYITSIDNQKVLLESTYKNEITEVVATDLLTFNPLPNITGTISHVSLLSPVIVASVCVRQTKGLTCRYLLSSQDHSIALLQHNKLVWAREEALAKIVAVEIIELPMSDRDQAIETEFDQKERDVLSMMLRRIISQFNQARAFIQSMLDLVPQQSNQRTDLVRDKFNLHKMIVAVTSAGKIFGIETRKGEIIWQLKITNIRGFNKISDTMVLYVQRGSRHFPYPPQCALLAEDKVSGEGIVYTFNPITGQPLDGLIKLGYRIKQSMLLHVTTDDFLRGILILDARDKIHVYPESATTIAASLGKSTYIFTADQTTGLLSGFSLSYSTSQELIAHKVWELLLSPKNQKIIQVISKNPIERVHSQGRVLSDRSVLYKYINPNLVAVVSEGVGNTHKNTLNLYLLDVVSGAMIFSIVHKRVRGPFHIVHSENWLIYSYFNEKSRRTEIATLELYEGKIQSNTTVFSSLATTKLPIVERQAYIFPASIEYMRETITEKGITSKHIIVSLANGGIIELPWMMVDPRRPINPEMREEGVIPYMPEIPIHMDTIINYNQSVFRVLGIHTSPSGLESTCLVFVYGLDIFYTRVAPSKTFDVLKEDFDYYLIVIVLAALLISSYVTKKLASQKAQKQAWK</sequence>
<dbReference type="InterPro" id="IPR011047">
    <property type="entry name" value="Quinoprotein_ADH-like_sf"/>
</dbReference>
<evidence type="ECO:0000256" key="4">
    <source>
        <dbReference type="ARBA" id="ARBA00020824"/>
    </source>
</evidence>
<evidence type="ECO:0000256" key="3">
    <source>
        <dbReference type="ARBA" id="ARBA00011276"/>
    </source>
</evidence>
<dbReference type="GO" id="GO:0034975">
    <property type="term" value="P:protein folding in endoplasmic reticulum"/>
    <property type="evidence" value="ECO:0007669"/>
    <property type="project" value="TreeGrafter"/>
</dbReference>
<feature type="domain" description="EMC1 first beta-propeller" evidence="13">
    <location>
        <begin position="233"/>
        <end position="448"/>
    </location>
</feature>
<dbReference type="Proteomes" id="UP000617340">
    <property type="component" value="Unassembled WGS sequence"/>
</dbReference>
<keyword evidence="15" id="KW-1185">Reference proteome</keyword>
<keyword evidence="7" id="KW-0256">Endoplasmic reticulum</keyword>
<organism evidence="14 15">
    <name type="scientific">Vespula germanica</name>
    <name type="common">German yellow jacket</name>
    <name type="synonym">Paravespula germanica</name>
    <dbReference type="NCBI Taxonomy" id="30212"/>
    <lineage>
        <taxon>Eukaryota</taxon>
        <taxon>Metazoa</taxon>
        <taxon>Ecdysozoa</taxon>
        <taxon>Arthropoda</taxon>
        <taxon>Hexapoda</taxon>
        <taxon>Insecta</taxon>
        <taxon>Pterygota</taxon>
        <taxon>Neoptera</taxon>
        <taxon>Endopterygota</taxon>
        <taxon>Hymenoptera</taxon>
        <taxon>Apocrita</taxon>
        <taxon>Aculeata</taxon>
        <taxon>Vespoidea</taxon>
        <taxon>Vespidae</taxon>
        <taxon>Vespinae</taxon>
        <taxon>Vespula</taxon>
    </lineage>
</organism>
<protein>
    <recommendedName>
        <fullName evidence="4">ER membrane protein complex subunit 1</fullName>
    </recommendedName>
</protein>
<reference evidence="14" key="1">
    <citation type="journal article" date="2020" name="G3 (Bethesda)">
        <title>High-Quality Assemblies for Three Invasive Social Wasps from the &lt;i&gt;Vespula&lt;/i&gt; Genus.</title>
        <authorList>
            <person name="Harrop T.W.R."/>
            <person name="Guhlin J."/>
            <person name="McLaughlin G.M."/>
            <person name="Permina E."/>
            <person name="Stockwell P."/>
            <person name="Gilligan J."/>
            <person name="Le Lec M.F."/>
            <person name="Gruber M.A.M."/>
            <person name="Quinn O."/>
            <person name="Lovegrove M."/>
            <person name="Duncan E.J."/>
            <person name="Remnant E.J."/>
            <person name="Van Eeckhoven J."/>
            <person name="Graham B."/>
            <person name="Knapp R.A."/>
            <person name="Langford K.W."/>
            <person name="Kronenberg Z."/>
            <person name="Press M.O."/>
            <person name="Eacker S.M."/>
            <person name="Wilson-Rankin E.E."/>
            <person name="Purcell J."/>
            <person name="Lester P.J."/>
            <person name="Dearden P.K."/>
        </authorList>
    </citation>
    <scope>NUCLEOTIDE SEQUENCE</scope>
    <source>
        <strain evidence="14">Linc-1</strain>
    </source>
</reference>
<evidence type="ECO:0000256" key="7">
    <source>
        <dbReference type="ARBA" id="ARBA00022824"/>
    </source>
</evidence>
<keyword evidence="9 11" id="KW-0472">Membrane</keyword>
<dbReference type="Pfam" id="PF25293">
    <property type="entry name" value="Beta-prop_EMC1_N"/>
    <property type="match status" value="2"/>
</dbReference>
<comment type="subcellular location">
    <subcellularLocation>
        <location evidence="1">Endoplasmic reticulum membrane</location>
        <topology evidence="1">Single-pass type I membrane protein</topology>
    </subcellularLocation>
</comment>
<dbReference type="InterPro" id="IPR026895">
    <property type="entry name" value="EMC1"/>
</dbReference>